<dbReference type="RefSeq" id="WP_261694740.1">
    <property type="nucleotide sequence ID" value="NZ_CP104694.1"/>
</dbReference>
<protein>
    <submittedName>
        <fullName evidence="1">Uncharacterized protein</fullName>
    </submittedName>
</protein>
<organism evidence="1 2">
    <name type="scientific">Tahibacter amnicola</name>
    <dbReference type="NCBI Taxonomy" id="2976241"/>
    <lineage>
        <taxon>Bacteria</taxon>
        <taxon>Pseudomonadati</taxon>
        <taxon>Pseudomonadota</taxon>
        <taxon>Gammaproteobacteria</taxon>
        <taxon>Lysobacterales</taxon>
        <taxon>Rhodanobacteraceae</taxon>
        <taxon>Tahibacter</taxon>
    </lineage>
</organism>
<evidence type="ECO:0000313" key="1">
    <source>
        <dbReference type="EMBL" id="UXI67771.1"/>
    </source>
</evidence>
<keyword evidence="2" id="KW-1185">Reference proteome</keyword>
<sequence>MKTSSRNTERSHLPEAPEYSIQDVLVSPLAVDHADFPRLLGAARYERDSALASLRTLAQVIRTISSRDEPPDGDMVHDVGKLVAHFANYADAMTTLESHADYQWQRLGHEDTSQVEA</sequence>
<name>A0ABY6BDV2_9GAMM</name>
<reference evidence="1" key="1">
    <citation type="submission" date="2022-09" db="EMBL/GenBank/DDBJ databases">
        <title>Tahibacter sp. nov., isolated from a fresh water.</title>
        <authorList>
            <person name="Baek J.H."/>
            <person name="Lee J.K."/>
            <person name="Kim J.M."/>
            <person name="Jeon C.O."/>
        </authorList>
    </citation>
    <scope>NUCLEOTIDE SEQUENCE</scope>
    <source>
        <strain evidence="1">W38</strain>
    </source>
</reference>
<evidence type="ECO:0000313" key="2">
    <source>
        <dbReference type="Proteomes" id="UP001064632"/>
    </source>
</evidence>
<gene>
    <name evidence="1" type="ORF">N4264_24060</name>
</gene>
<dbReference type="Proteomes" id="UP001064632">
    <property type="component" value="Chromosome"/>
</dbReference>
<dbReference type="EMBL" id="CP104694">
    <property type="protein sequence ID" value="UXI67771.1"/>
    <property type="molecule type" value="Genomic_DNA"/>
</dbReference>
<proteinExistence type="predicted"/>
<accession>A0ABY6BDV2</accession>